<dbReference type="Pfam" id="PF07729">
    <property type="entry name" value="FCD"/>
    <property type="match status" value="1"/>
</dbReference>
<evidence type="ECO:0000256" key="2">
    <source>
        <dbReference type="ARBA" id="ARBA00023125"/>
    </source>
</evidence>
<dbReference type="InterPro" id="IPR000524">
    <property type="entry name" value="Tscrpt_reg_HTH_GntR"/>
</dbReference>
<dbReference type="Pfam" id="PF00392">
    <property type="entry name" value="GntR"/>
    <property type="match status" value="1"/>
</dbReference>
<dbReference type="InterPro" id="IPR011711">
    <property type="entry name" value="GntR_C"/>
</dbReference>
<dbReference type="RefSeq" id="WP_275475639.1">
    <property type="nucleotide sequence ID" value="NZ_CP162940.1"/>
</dbReference>
<dbReference type="SUPFAM" id="SSF48008">
    <property type="entry name" value="GntR ligand-binding domain-like"/>
    <property type="match status" value="1"/>
</dbReference>
<keyword evidence="1" id="KW-0805">Transcription regulation</keyword>
<sequence>MGMDGAEFRFRTLSEGVESVVRRMILMGELVPGERINEVQLAEQLEVSRGPVREALRTLQSQGLVVYHAHRGHFVSELNDEDAEEVYKLRALLEVGAVKMALPRVTPEVLQQLETTVQNFESARTSGDLRELIQADLDFHHTIVKLSGNSRLFEMYKSLDTQLGAMFIAVQSKAPERIGKLREMHQELIDALKSGDEEQVADAFAQHYLSAWRALQSMSGAESR</sequence>
<proteinExistence type="predicted"/>
<dbReference type="InterPro" id="IPR036388">
    <property type="entry name" value="WH-like_DNA-bd_sf"/>
</dbReference>
<dbReference type="PANTHER" id="PTHR43537">
    <property type="entry name" value="TRANSCRIPTIONAL REGULATOR, GNTR FAMILY"/>
    <property type="match status" value="1"/>
</dbReference>
<dbReference type="PROSITE" id="PS50949">
    <property type="entry name" value="HTH_GNTR"/>
    <property type="match status" value="1"/>
</dbReference>
<dbReference type="PANTHER" id="PTHR43537:SF45">
    <property type="entry name" value="GNTR FAMILY REGULATORY PROTEIN"/>
    <property type="match status" value="1"/>
</dbReference>
<dbReference type="PRINTS" id="PR00035">
    <property type="entry name" value="HTHGNTR"/>
</dbReference>
<evidence type="ECO:0000256" key="1">
    <source>
        <dbReference type="ARBA" id="ARBA00023015"/>
    </source>
</evidence>
<comment type="caution">
    <text evidence="5">The sequence shown here is derived from an EMBL/GenBank/DDBJ whole genome shotgun (WGS) entry which is preliminary data.</text>
</comment>
<feature type="domain" description="HTH gntR-type" evidence="4">
    <location>
        <begin position="11"/>
        <end position="78"/>
    </location>
</feature>
<evidence type="ECO:0000256" key="3">
    <source>
        <dbReference type="ARBA" id="ARBA00023163"/>
    </source>
</evidence>
<dbReference type="Gene3D" id="1.20.120.530">
    <property type="entry name" value="GntR ligand-binding domain-like"/>
    <property type="match status" value="1"/>
</dbReference>
<dbReference type="SMART" id="SM00345">
    <property type="entry name" value="HTH_GNTR"/>
    <property type="match status" value="1"/>
</dbReference>
<dbReference type="CDD" id="cd07377">
    <property type="entry name" value="WHTH_GntR"/>
    <property type="match status" value="1"/>
</dbReference>
<dbReference type="Proteomes" id="UP001579974">
    <property type="component" value="Unassembled WGS sequence"/>
</dbReference>
<dbReference type="SUPFAM" id="SSF46785">
    <property type="entry name" value="Winged helix' DNA-binding domain"/>
    <property type="match status" value="1"/>
</dbReference>
<keyword evidence="2" id="KW-0238">DNA-binding</keyword>
<dbReference type="InterPro" id="IPR008920">
    <property type="entry name" value="TF_FadR/GntR_C"/>
</dbReference>
<dbReference type="SMART" id="SM00895">
    <property type="entry name" value="FCD"/>
    <property type="match status" value="1"/>
</dbReference>
<dbReference type="EMBL" id="JBDXSU010000001">
    <property type="protein sequence ID" value="MFB5188803.1"/>
    <property type="molecule type" value="Genomic_DNA"/>
</dbReference>
<evidence type="ECO:0000313" key="6">
    <source>
        <dbReference type="Proteomes" id="UP001579974"/>
    </source>
</evidence>
<name>A0ABV5A922_9BACL</name>
<gene>
    <name evidence="5" type="ORF">KKP3000_001237</name>
</gene>
<evidence type="ECO:0000313" key="5">
    <source>
        <dbReference type="EMBL" id="MFB5188803.1"/>
    </source>
</evidence>
<dbReference type="InterPro" id="IPR036390">
    <property type="entry name" value="WH_DNA-bd_sf"/>
</dbReference>
<dbReference type="Gene3D" id="1.10.10.10">
    <property type="entry name" value="Winged helix-like DNA-binding domain superfamily/Winged helix DNA-binding domain"/>
    <property type="match status" value="1"/>
</dbReference>
<protein>
    <submittedName>
        <fullName evidence="5">GntR family transcriptional regulator</fullName>
    </submittedName>
</protein>
<reference evidence="5 6" key="1">
    <citation type="journal article" date="2024" name="Int. J. Mol. Sci.">
        <title>Exploration of Alicyclobacillus spp. Genome in Search of Antibiotic Resistance.</title>
        <authorList>
            <person name="Bucka-Kolendo J."/>
            <person name="Kiousi D.E."/>
            <person name="Dekowska A."/>
            <person name="Mikolajczuk-Szczyrba A."/>
            <person name="Karadedos D.M."/>
            <person name="Michael P."/>
            <person name="Galanis A."/>
            <person name="Sokolowska B."/>
        </authorList>
    </citation>
    <scope>NUCLEOTIDE SEQUENCE [LARGE SCALE GENOMIC DNA]</scope>
    <source>
        <strain evidence="5 6">KKP 3000</strain>
    </source>
</reference>
<organism evidence="5 6">
    <name type="scientific">Alicyclobacillus fastidiosus</name>
    <dbReference type="NCBI Taxonomy" id="392011"/>
    <lineage>
        <taxon>Bacteria</taxon>
        <taxon>Bacillati</taxon>
        <taxon>Bacillota</taxon>
        <taxon>Bacilli</taxon>
        <taxon>Bacillales</taxon>
        <taxon>Alicyclobacillaceae</taxon>
        <taxon>Alicyclobacillus</taxon>
    </lineage>
</organism>
<keyword evidence="3" id="KW-0804">Transcription</keyword>
<evidence type="ECO:0000259" key="4">
    <source>
        <dbReference type="PROSITE" id="PS50949"/>
    </source>
</evidence>
<keyword evidence="6" id="KW-1185">Reference proteome</keyword>
<accession>A0ABV5A922</accession>